<reference evidence="10" key="1">
    <citation type="submission" date="2020-11" db="EMBL/GenBank/DDBJ databases">
        <authorList>
            <person name="Tran Van P."/>
        </authorList>
    </citation>
    <scope>NUCLEOTIDE SEQUENCE</scope>
</reference>
<keyword evidence="4" id="KW-0498">Mitosis</keyword>
<evidence type="ECO:0000256" key="2">
    <source>
        <dbReference type="ARBA" id="ARBA00013927"/>
    </source>
</evidence>
<gene>
    <name evidence="10" type="ORF">DSTB1V02_LOCUS12762</name>
</gene>
<evidence type="ECO:0000256" key="3">
    <source>
        <dbReference type="ARBA" id="ARBA00022618"/>
    </source>
</evidence>
<feature type="domain" description="DOC" evidence="9">
    <location>
        <begin position="490"/>
        <end position="674"/>
    </location>
</feature>
<keyword evidence="5" id="KW-0833">Ubl conjugation pathway</keyword>
<sequence length="676" mass="75556">MNPFVPPTLDNLVNWSTVMNGQELVTMSEVLNIDNMDEFEVDDVGDHGIQKLKEKAKRRKGRGFVSDSATKDDVREYEGMQIDGDDDTPGPQRSHVLKSNQGYALVEYETFKEAQAAKDGLNGTKLLDQTIKVDWCFVKGPRKILCNSVPRIKMSREDLIKEVDSDLVSLYEICQQQGCTGPQLAEISRVLLEAVRGRKQRCWEKKSNFRLSVIGCFLAVLMALIFASGTGQDHGLAVLRLSMIKIRSWFDWTEWYHSNCLLPNPDYIPRGLEMSDCMACEASIWVEEVDLEEASPLLLAAHLDHDLPLVVRGGALSWPPLQDPTYFSISNISHLYADVDLMYVCKMSSSARLHDGLDLQRFLSRLARGYGPPHWFLQWQNCDVLETKLLRKLYSHPGFLPLALDLSGRNWVLASYNYPVVFARELDDPYPVLLVGQAKGAMDLSLIPRDPCDQLCTPLRLVLEEGDLLWNGIVNRGGGGGGALAGQSINLTAGGVTLKPTELGLPRSGALQEVGSQAVWSLSSCKSGFGVDQLRDGCLDTYWQSDGPQPHLINVQFHRKMTVADVCLYLDYKADESYTPSRISVRAGTHFNDLQEVEVVDLNEPSGWIVITLGDVFKRPIQTFMVQIAVLGNHSNGRDTHIRQVMIHSPAENFPCTVGNLGHFTTVDFLQHCFLR</sequence>
<keyword evidence="7" id="KW-0131">Cell cycle</keyword>
<organism evidence="10">
    <name type="scientific">Darwinula stevensoni</name>
    <dbReference type="NCBI Taxonomy" id="69355"/>
    <lineage>
        <taxon>Eukaryota</taxon>
        <taxon>Metazoa</taxon>
        <taxon>Ecdysozoa</taxon>
        <taxon>Arthropoda</taxon>
        <taxon>Crustacea</taxon>
        <taxon>Oligostraca</taxon>
        <taxon>Ostracoda</taxon>
        <taxon>Podocopa</taxon>
        <taxon>Podocopida</taxon>
        <taxon>Darwinulocopina</taxon>
        <taxon>Darwinuloidea</taxon>
        <taxon>Darwinulidae</taxon>
        <taxon>Darwinula</taxon>
    </lineage>
</organism>
<dbReference type="GO" id="GO:0031145">
    <property type="term" value="P:anaphase-promoting complex-dependent catabolic process"/>
    <property type="evidence" value="ECO:0007669"/>
    <property type="project" value="InterPro"/>
</dbReference>
<comment type="similarity">
    <text evidence="1">Belongs to the APC10 family.</text>
</comment>
<evidence type="ECO:0000313" key="10">
    <source>
        <dbReference type="EMBL" id="CAD7253011.1"/>
    </source>
</evidence>
<dbReference type="OrthoDB" id="24948at2759"/>
<keyword evidence="3" id="KW-0132">Cell division</keyword>
<dbReference type="SUPFAM" id="SSF54928">
    <property type="entry name" value="RNA-binding domain, RBD"/>
    <property type="match status" value="1"/>
</dbReference>
<name>A0A7R9AFB6_9CRUS</name>
<dbReference type="InterPro" id="IPR012677">
    <property type="entry name" value="Nucleotide-bd_a/b_plait_sf"/>
</dbReference>
<evidence type="ECO:0000259" key="9">
    <source>
        <dbReference type="PROSITE" id="PS51284"/>
    </source>
</evidence>
<accession>A0A7R9AFB6</accession>
<keyword evidence="8" id="KW-0812">Transmembrane</keyword>
<evidence type="ECO:0000256" key="5">
    <source>
        <dbReference type="ARBA" id="ARBA00022786"/>
    </source>
</evidence>
<evidence type="ECO:0000256" key="8">
    <source>
        <dbReference type="SAM" id="Phobius"/>
    </source>
</evidence>
<dbReference type="EMBL" id="LR904676">
    <property type="protein sequence ID" value="CAD7253011.1"/>
    <property type="molecule type" value="Genomic_DNA"/>
</dbReference>
<dbReference type="FunFam" id="2.60.120.260:FF:000122">
    <property type="entry name" value="Anaphase-promoting complex subunit 10"/>
    <property type="match status" value="1"/>
</dbReference>
<dbReference type="Gene3D" id="2.60.120.260">
    <property type="entry name" value="Galactose-binding domain-like"/>
    <property type="match status" value="1"/>
</dbReference>
<dbReference type="CDD" id="cd08366">
    <property type="entry name" value="APC10"/>
    <property type="match status" value="1"/>
</dbReference>
<dbReference type="GO" id="GO:0070979">
    <property type="term" value="P:protein K11-linked ubiquitination"/>
    <property type="evidence" value="ECO:0007669"/>
    <property type="project" value="TreeGrafter"/>
</dbReference>
<dbReference type="Gene3D" id="3.30.70.330">
    <property type="match status" value="1"/>
</dbReference>
<dbReference type="AlphaFoldDB" id="A0A7R9AFB6"/>
<dbReference type="InterPro" id="IPR000504">
    <property type="entry name" value="RRM_dom"/>
</dbReference>
<dbReference type="Pfam" id="PF00076">
    <property type="entry name" value="RRM_1"/>
    <property type="match status" value="1"/>
</dbReference>
<dbReference type="GO" id="GO:0005680">
    <property type="term" value="C:anaphase-promoting complex"/>
    <property type="evidence" value="ECO:0007669"/>
    <property type="project" value="InterPro"/>
</dbReference>
<keyword evidence="8" id="KW-0472">Membrane</keyword>
<dbReference type="InterPro" id="IPR016901">
    <property type="entry name" value="APC10/Doc1"/>
</dbReference>
<evidence type="ECO:0000313" key="11">
    <source>
        <dbReference type="Proteomes" id="UP000677054"/>
    </source>
</evidence>
<dbReference type="GO" id="GO:0051301">
    <property type="term" value="P:cell division"/>
    <property type="evidence" value="ECO:0007669"/>
    <property type="project" value="UniProtKB-KW"/>
</dbReference>
<dbReference type="InterPro" id="IPR004939">
    <property type="entry name" value="APC_su10/DOC_dom"/>
</dbReference>
<evidence type="ECO:0000256" key="1">
    <source>
        <dbReference type="ARBA" id="ARBA00006762"/>
    </source>
</evidence>
<dbReference type="PROSITE" id="PS51284">
    <property type="entry name" value="DOC"/>
    <property type="match status" value="1"/>
</dbReference>
<proteinExistence type="inferred from homology"/>
<dbReference type="PANTHER" id="PTHR12936:SF0">
    <property type="entry name" value="ANAPHASE-PROMOTING COMPLEX SUBUNIT 10"/>
    <property type="match status" value="1"/>
</dbReference>
<protein>
    <recommendedName>
        <fullName evidence="2">Anaphase-promoting complex subunit 10</fullName>
    </recommendedName>
</protein>
<dbReference type="InterPro" id="IPR035979">
    <property type="entry name" value="RBD_domain_sf"/>
</dbReference>
<keyword evidence="8" id="KW-1133">Transmembrane helix</keyword>
<keyword evidence="6" id="KW-0694">RNA-binding</keyword>
<feature type="transmembrane region" description="Helical" evidence="8">
    <location>
        <begin position="208"/>
        <end position="227"/>
    </location>
</feature>
<dbReference type="EMBL" id="CAJPEV010005159">
    <property type="protein sequence ID" value="CAG0902827.1"/>
    <property type="molecule type" value="Genomic_DNA"/>
</dbReference>
<dbReference type="InterPro" id="IPR008979">
    <property type="entry name" value="Galactose-bd-like_sf"/>
</dbReference>
<dbReference type="GO" id="GO:0003723">
    <property type="term" value="F:RNA binding"/>
    <property type="evidence" value="ECO:0007669"/>
    <property type="project" value="UniProtKB-KW"/>
</dbReference>
<dbReference type="PANTHER" id="PTHR12936">
    <property type="entry name" value="ANAPHASE-PROMOTING COMPLEX 10"/>
    <property type="match status" value="1"/>
</dbReference>
<evidence type="ECO:0000256" key="4">
    <source>
        <dbReference type="ARBA" id="ARBA00022776"/>
    </source>
</evidence>
<evidence type="ECO:0000256" key="6">
    <source>
        <dbReference type="ARBA" id="ARBA00022884"/>
    </source>
</evidence>
<dbReference type="SUPFAM" id="SSF49785">
    <property type="entry name" value="Galactose-binding domain-like"/>
    <property type="match status" value="1"/>
</dbReference>
<keyword evidence="11" id="KW-1185">Reference proteome</keyword>
<dbReference type="SMART" id="SM01337">
    <property type="entry name" value="APC10"/>
    <property type="match status" value="1"/>
</dbReference>
<evidence type="ECO:0000256" key="7">
    <source>
        <dbReference type="ARBA" id="ARBA00023306"/>
    </source>
</evidence>
<dbReference type="Proteomes" id="UP000677054">
    <property type="component" value="Unassembled WGS sequence"/>
</dbReference>
<dbReference type="Pfam" id="PF03256">
    <property type="entry name" value="ANAPC10"/>
    <property type="match status" value="1"/>
</dbReference>